<evidence type="ECO:0000259" key="3">
    <source>
        <dbReference type="PROSITE" id="PS50885"/>
    </source>
</evidence>
<keyword evidence="2" id="KW-0812">Transmembrane</keyword>
<dbReference type="Pfam" id="PF00672">
    <property type="entry name" value="HAMP"/>
    <property type="match status" value="1"/>
</dbReference>
<dbReference type="GO" id="GO:0016020">
    <property type="term" value="C:membrane"/>
    <property type="evidence" value="ECO:0007669"/>
    <property type="project" value="InterPro"/>
</dbReference>
<proteinExistence type="predicted"/>
<dbReference type="SUPFAM" id="SSF103190">
    <property type="entry name" value="Sensory domain-like"/>
    <property type="match status" value="1"/>
</dbReference>
<dbReference type="InterPro" id="IPR000160">
    <property type="entry name" value="GGDEF_dom"/>
</dbReference>
<sequence>MMRPGLTFKLSLLLACIGVIASGATGFYAYHANRTMLVNEAEQNLLTSTELLGQRFSVAIQDVAADAEVLATLPSAARVAQSDDGSGTNASRERLAKVFGSFMANHPEYLQIRLITRQHYGLELIRFDRNAQSAVRVETRALQEKGQFAYVFDTLALPPRGIYISPITVNHEHGAHSAEGKPTLRLGTPVIAADGSVVGVVVLDVDLASLLRVLQVDLPRDYQVYLANEWGDFLIHPDAAQTFGFDRGRRILMQDSFPATVPLFDQSKSNVLMNGLVRPQQAAGHVLAFIRKPFGVADGNRFVVLGLAKPLSDVLAGATLLGDRIVRMVLVSSVLAFLLAILFARALTQPLHMLAHAATHFFADHTMGALPLRRTDEIGVLARGFDRMRREIRSQLDVLHHRQHELVHLASHDALTGLPNRMMFADRLEAAIHEAAAAGERLAVLFVDLDRFKQINDQYGHAVGDRVLATVARRLQAVLAEGESEGDMVARLGGDEFIVLVKGARSTDAAPGIAVSIIRALNDTLLIDGQPMLVGASIGISHYPADGTSAEALLLNADAAMYAAKSGEHVSWLHYQDVLDARRRTARSPGADERDSPTDSDDDSDRLEPGSGVGNPDTVQ</sequence>
<dbReference type="SMART" id="SM00267">
    <property type="entry name" value="GGDEF"/>
    <property type="match status" value="1"/>
</dbReference>
<keyword evidence="6" id="KW-1185">Reference proteome</keyword>
<dbReference type="SUPFAM" id="SSF55073">
    <property type="entry name" value="Nucleotide cyclase"/>
    <property type="match status" value="1"/>
</dbReference>
<gene>
    <name evidence="5" type="ORF">SAMN05444165_4510</name>
</gene>
<dbReference type="InterPro" id="IPR048760">
    <property type="entry name" value="VP0354-like_sensor_dom"/>
</dbReference>
<dbReference type="InterPro" id="IPR052163">
    <property type="entry name" value="DGC-Regulatory_Protein"/>
</dbReference>
<dbReference type="CDD" id="cd01949">
    <property type="entry name" value="GGDEF"/>
    <property type="match status" value="1"/>
</dbReference>
<dbReference type="InterPro" id="IPR029151">
    <property type="entry name" value="Sensor-like_sf"/>
</dbReference>
<dbReference type="Gene3D" id="3.30.70.270">
    <property type="match status" value="1"/>
</dbReference>
<keyword evidence="2" id="KW-0472">Membrane</keyword>
<dbReference type="Gene3D" id="3.30.450.20">
    <property type="entry name" value="PAS domain"/>
    <property type="match status" value="1"/>
</dbReference>
<dbReference type="SMART" id="SM00304">
    <property type="entry name" value="HAMP"/>
    <property type="match status" value="1"/>
</dbReference>
<feature type="domain" description="HAMP" evidence="3">
    <location>
        <begin position="345"/>
        <end position="397"/>
    </location>
</feature>
<dbReference type="PANTHER" id="PTHR46663">
    <property type="entry name" value="DIGUANYLATE CYCLASE DGCT-RELATED"/>
    <property type="match status" value="1"/>
</dbReference>
<keyword evidence="2" id="KW-1133">Transmembrane helix</keyword>
<dbReference type="InterPro" id="IPR029787">
    <property type="entry name" value="Nucleotide_cyclase"/>
</dbReference>
<evidence type="ECO:0000313" key="6">
    <source>
        <dbReference type="Proteomes" id="UP000185151"/>
    </source>
</evidence>
<feature type="transmembrane region" description="Helical" evidence="2">
    <location>
        <begin position="325"/>
        <end position="344"/>
    </location>
</feature>
<organism evidence="5 6">
    <name type="scientific">Paraburkholderia phenazinium</name>
    <dbReference type="NCBI Taxonomy" id="60549"/>
    <lineage>
        <taxon>Bacteria</taxon>
        <taxon>Pseudomonadati</taxon>
        <taxon>Pseudomonadota</taxon>
        <taxon>Betaproteobacteria</taxon>
        <taxon>Burkholderiales</taxon>
        <taxon>Burkholderiaceae</taxon>
        <taxon>Paraburkholderia</taxon>
    </lineage>
</organism>
<dbReference type="Proteomes" id="UP000185151">
    <property type="component" value="Unassembled WGS sequence"/>
</dbReference>
<dbReference type="GO" id="GO:0007165">
    <property type="term" value="P:signal transduction"/>
    <property type="evidence" value="ECO:0007669"/>
    <property type="project" value="InterPro"/>
</dbReference>
<dbReference type="SUPFAM" id="SSF158472">
    <property type="entry name" value="HAMP domain-like"/>
    <property type="match status" value="1"/>
</dbReference>
<dbReference type="PANTHER" id="PTHR46663:SF2">
    <property type="entry name" value="GGDEF DOMAIN-CONTAINING PROTEIN"/>
    <property type="match status" value="1"/>
</dbReference>
<dbReference type="Gene3D" id="6.10.340.10">
    <property type="match status" value="1"/>
</dbReference>
<dbReference type="PROSITE" id="PS50885">
    <property type="entry name" value="HAMP"/>
    <property type="match status" value="1"/>
</dbReference>
<dbReference type="Pfam" id="PF00990">
    <property type="entry name" value="GGDEF"/>
    <property type="match status" value="1"/>
</dbReference>
<feature type="region of interest" description="Disordered" evidence="1">
    <location>
        <begin position="583"/>
        <end position="620"/>
    </location>
</feature>
<dbReference type="OrthoDB" id="9812260at2"/>
<feature type="domain" description="GGDEF" evidence="4">
    <location>
        <begin position="440"/>
        <end position="577"/>
    </location>
</feature>
<dbReference type="PROSITE" id="PS50887">
    <property type="entry name" value="GGDEF"/>
    <property type="match status" value="1"/>
</dbReference>
<accession>A0A1N6KSC9</accession>
<reference evidence="5 6" key="1">
    <citation type="submission" date="2016-11" db="EMBL/GenBank/DDBJ databases">
        <authorList>
            <person name="Jaros S."/>
            <person name="Januszkiewicz K."/>
            <person name="Wedrychowicz H."/>
        </authorList>
    </citation>
    <scope>NUCLEOTIDE SEQUENCE [LARGE SCALE GENOMIC DNA]</scope>
    <source>
        <strain evidence="5 6">GAS95</strain>
    </source>
</reference>
<dbReference type="Pfam" id="PF21623">
    <property type="entry name" value="HK_sensor_dom_bact"/>
    <property type="match status" value="1"/>
</dbReference>
<dbReference type="EMBL" id="FSRU01000002">
    <property type="protein sequence ID" value="SIO59415.1"/>
    <property type="molecule type" value="Genomic_DNA"/>
</dbReference>
<evidence type="ECO:0000313" key="5">
    <source>
        <dbReference type="EMBL" id="SIO59415.1"/>
    </source>
</evidence>
<protein>
    <submittedName>
        <fullName evidence="5">Diguanylate cyclase (GGDEF) domain-containing protein</fullName>
    </submittedName>
</protein>
<evidence type="ECO:0000256" key="2">
    <source>
        <dbReference type="SAM" id="Phobius"/>
    </source>
</evidence>
<dbReference type="InterPro" id="IPR003660">
    <property type="entry name" value="HAMP_dom"/>
</dbReference>
<dbReference type="RefSeq" id="WP_074299310.1">
    <property type="nucleotide sequence ID" value="NZ_FSRU01000002.1"/>
</dbReference>
<dbReference type="CDD" id="cd06225">
    <property type="entry name" value="HAMP"/>
    <property type="match status" value="1"/>
</dbReference>
<dbReference type="InterPro" id="IPR043128">
    <property type="entry name" value="Rev_trsase/Diguanyl_cyclase"/>
</dbReference>
<dbReference type="NCBIfam" id="TIGR00254">
    <property type="entry name" value="GGDEF"/>
    <property type="match status" value="1"/>
</dbReference>
<dbReference type="AlphaFoldDB" id="A0A1N6KSC9"/>
<name>A0A1N6KSC9_9BURK</name>
<evidence type="ECO:0000256" key="1">
    <source>
        <dbReference type="SAM" id="MobiDB-lite"/>
    </source>
</evidence>
<evidence type="ECO:0000259" key="4">
    <source>
        <dbReference type="PROSITE" id="PS50887"/>
    </source>
</evidence>